<evidence type="ECO:0000256" key="7">
    <source>
        <dbReference type="SAM" id="SignalP"/>
    </source>
</evidence>
<evidence type="ECO:0000259" key="8">
    <source>
        <dbReference type="Pfam" id="PF23763"/>
    </source>
</evidence>
<evidence type="ECO:0000256" key="1">
    <source>
        <dbReference type="ARBA" id="ARBA00001255"/>
    </source>
</evidence>
<reference evidence="10" key="1">
    <citation type="journal article" date="2021" name="PeerJ">
        <title>Extensive microbial diversity within the chicken gut microbiome revealed by metagenomics and culture.</title>
        <authorList>
            <person name="Gilroy R."/>
            <person name="Ravi A."/>
            <person name="Getino M."/>
            <person name="Pursley I."/>
            <person name="Horton D.L."/>
            <person name="Alikhan N.F."/>
            <person name="Baker D."/>
            <person name="Gharbi K."/>
            <person name="Hall N."/>
            <person name="Watson M."/>
            <person name="Adriaenssens E.M."/>
            <person name="Foster-Nyarko E."/>
            <person name="Jarju S."/>
            <person name="Secka A."/>
            <person name="Antonio M."/>
            <person name="Oren A."/>
            <person name="Chaudhuri R.R."/>
            <person name="La Ragione R."/>
            <person name="Hildebrand F."/>
            <person name="Pallen M.J."/>
        </authorList>
    </citation>
    <scope>NUCLEOTIDE SEQUENCE</scope>
    <source>
        <strain evidence="10">ChiHecec1B25-7008</strain>
    </source>
</reference>
<dbReference type="InterPro" id="IPR056441">
    <property type="entry name" value="Beta-barrel_GLAA-B_II"/>
</dbReference>
<evidence type="ECO:0000256" key="3">
    <source>
        <dbReference type="ARBA" id="ARBA00022729"/>
    </source>
</evidence>
<evidence type="ECO:0000313" key="11">
    <source>
        <dbReference type="Proteomes" id="UP000823860"/>
    </source>
</evidence>
<sequence length="593" mass="67323">MYQRNYLLLLLLLAVCHGLCAQQVIPVSRYGIRPDTRADMSPRIQKMLKDLRKRTAQGEEVVLQFAPGRYDFHPDRAAERTYYISNHDQDNPKRVGIPLEGLKDVTLDGGGASFVFHGRMLPLSLLESEGCTLKNFSIDFENPHIAQVRILSADTLNGVVFRPEPWVQWRLTPDSVFEAYGEGWTVRHSWGVVFEDSTKRLVYNSGDRACPTQGARLTDGGDIRAPRWKDAVLKPGMRFVMRGWGRPTPGIFLYKDKDTRLENIRIHYAEGMGVLAQVCEDITLDRLSVCLKGEDDPRCFTTQADATHFSGCKGVISSCGGLYEGMMDDAINVHGTYLKVVQRIDDHTLVGRYMHDQSWGFHWGDPGDSVQFIRAHTMELAGTANRIVSIRPHDRETEDGAREFRITFRDAIAPEIGTQDAYGIENLTWTPQVRFAGNTVRNNRARGALFSTPRRTVAEDNLFDHTSGTAILLCGDCNGWYETGACRDVLIRRNRFVNALTSLYQFTNAVISIYPEIPELDKQQQYFHGGNGKGIVIEDNVFETFDAPLLYAKSVDGLWFRRNVIRRNTDYPPFHFNRDTFRLERVTNAHLSE</sequence>
<evidence type="ECO:0000256" key="5">
    <source>
        <dbReference type="ARBA" id="ARBA00022801"/>
    </source>
</evidence>
<dbReference type="AlphaFoldDB" id="A0A9D2KTA4"/>
<evidence type="ECO:0000256" key="6">
    <source>
        <dbReference type="ARBA" id="ARBA00023295"/>
    </source>
</evidence>
<reference evidence="10" key="2">
    <citation type="submission" date="2021-04" db="EMBL/GenBank/DDBJ databases">
        <authorList>
            <person name="Gilroy R."/>
        </authorList>
    </citation>
    <scope>NUCLEOTIDE SEQUENCE</scope>
    <source>
        <strain evidence="10">ChiHecec1B25-7008</strain>
    </source>
</reference>
<dbReference type="SUPFAM" id="SSF51126">
    <property type="entry name" value="Pectin lyase-like"/>
    <property type="match status" value="1"/>
</dbReference>
<dbReference type="Proteomes" id="UP000823860">
    <property type="component" value="Unassembled WGS sequence"/>
</dbReference>
<feature type="signal peptide" evidence="7">
    <location>
        <begin position="1"/>
        <end position="21"/>
    </location>
</feature>
<keyword evidence="4" id="KW-0677">Repeat</keyword>
<dbReference type="InterPro" id="IPR012334">
    <property type="entry name" value="Pectin_lyas_fold"/>
</dbReference>
<dbReference type="InterPro" id="IPR057275">
    <property type="entry name" value="Beta-barrel_GLAA-B_I"/>
</dbReference>
<dbReference type="Gene3D" id="2.160.20.10">
    <property type="entry name" value="Single-stranded right-handed beta-helix, Pectin lyase-like"/>
    <property type="match status" value="1"/>
</dbReference>
<feature type="domain" description="GLAA-B beta-barrel" evidence="8">
    <location>
        <begin position="146"/>
        <end position="237"/>
    </location>
</feature>
<comment type="catalytic activity">
    <reaction evidence="1">
        <text>Hydrolysis of terminal, non-reducing alpha-D-galactose residues in alpha-D-galactosides, including galactose oligosaccharides, galactomannans and galactolipids.</text>
        <dbReference type="EC" id="3.2.1.22"/>
    </reaction>
</comment>
<dbReference type="InterPro" id="IPR011050">
    <property type="entry name" value="Pectin_lyase_fold/virulence"/>
</dbReference>
<proteinExistence type="predicted"/>
<dbReference type="Pfam" id="PF23764">
    <property type="entry name" value="Beta-barrel_GLAA-B_II"/>
    <property type="match status" value="1"/>
</dbReference>
<keyword evidence="5" id="KW-0378">Hydrolase</keyword>
<evidence type="ECO:0000256" key="2">
    <source>
        <dbReference type="ARBA" id="ARBA00001271"/>
    </source>
</evidence>
<gene>
    <name evidence="10" type="ORF">H9785_07185</name>
</gene>
<feature type="chain" id="PRO_5038811574" evidence="7">
    <location>
        <begin position="22"/>
        <end position="593"/>
    </location>
</feature>
<dbReference type="EMBL" id="DWZE01000083">
    <property type="protein sequence ID" value="HJA83733.1"/>
    <property type="molecule type" value="Genomic_DNA"/>
</dbReference>
<keyword evidence="6" id="KW-0326">Glycosidase</keyword>
<evidence type="ECO:0000256" key="4">
    <source>
        <dbReference type="ARBA" id="ARBA00022737"/>
    </source>
</evidence>
<comment type="caution">
    <text evidence="10">The sequence shown here is derived from an EMBL/GenBank/DDBJ whole genome shotgun (WGS) entry which is preliminary data.</text>
</comment>
<comment type="catalytic activity">
    <reaction evidence="2">
        <text>Hydrolysis of terminal, non-reducing branched (1-&gt;3)-alpha-D-galactosidic residues, producing free D-galactose.</text>
        <dbReference type="EC" id="3.2.1.n1"/>
    </reaction>
</comment>
<feature type="domain" description="GLAA-B beta-barrel" evidence="9">
    <location>
        <begin position="351"/>
        <end position="421"/>
    </location>
</feature>
<protein>
    <submittedName>
        <fullName evidence="10">Alpha-1,3-galactosidase B</fullName>
    </submittedName>
</protein>
<name>A0A9D2KTA4_9BACE</name>
<dbReference type="GO" id="GO:0004557">
    <property type="term" value="F:alpha-galactosidase activity"/>
    <property type="evidence" value="ECO:0007669"/>
    <property type="project" value="UniProtKB-EC"/>
</dbReference>
<dbReference type="Pfam" id="PF23763">
    <property type="entry name" value="Beta-barrel_GLAA-B_I"/>
    <property type="match status" value="1"/>
</dbReference>
<organism evidence="10 11">
    <name type="scientific">Candidatus Bacteroides intestinavium</name>
    <dbReference type="NCBI Taxonomy" id="2838469"/>
    <lineage>
        <taxon>Bacteria</taxon>
        <taxon>Pseudomonadati</taxon>
        <taxon>Bacteroidota</taxon>
        <taxon>Bacteroidia</taxon>
        <taxon>Bacteroidales</taxon>
        <taxon>Bacteroidaceae</taxon>
        <taxon>Bacteroides</taxon>
    </lineage>
</organism>
<keyword evidence="3 7" id="KW-0732">Signal</keyword>
<evidence type="ECO:0000313" key="10">
    <source>
        <dbReference type="EMBL" id="HJA83733.1"/>
    </source>
</evidence>
<evidence type="ECO:0000259" key="9">
    <source>
        <dbReference type="Pfam" id="PF23764"/>
    </source>
</evidence>
<accession>A0A9D2KTA4</accession>